<evidence type="ECO:0000313" key="3">
    <source>
        <dbReference type="Proteomes" id="UP000640333"/>
    </source>
</evidence>
<evidence type="ECO:0000256" key="1">
    <source>
        <dbReference type="SAM" id="Phobius"/>
    </source>
</evidence>
<keyword evidence="1" id="KW-0472">Membrane</keyword>
<evidence type="ECO:0000313" key="2">
    <source>
        <dbReference type="EMBL" id="MBE9399696.1"/>
    </source>
</evidence>
<gene>
    <name evidence="2" type="ORF">IOQ59_20725</name>
</gene>
<reference evidence="2" key="1">
    <citation type="submission" date="2020-10" db="EMBL/GenBank/DDBJ databases">
        <title>Bacterium isolated from coastal waters sediment.</title>
        <authorList>
            <person name="Chen R.-J."/>
            <person name="Lu D.-C."/>
            <person name="Zhu K.-L."/>
            <person name="Du Z.-J."/>
        </authorList>
    </citation>
    <scope>NUCLEOTIDE SEQUENCE</scope>
    <source>
        <strain evidence="2">N1Y112</strain>
    </source>
</reference>
<dbReference type="Proteomes" id="UP000640333">
    <property type="component" value="Unassembled WGS sequence"/>
</dbReference>
<comment type="caution">
    <text evidence="2">The sequence shown here is derived from an EMBL/GenBank/DDBJ whole genome shotgun (WGS) entry which is preliminary data.</text>
</comment>
<proteinExistence type="predicted"/>
<sequence>MEIDRGLATLIAAIVAAIFALITTVMSGRSSRKNLSLEHSLSSSKDIEGEKRNRINEQLSEFYNPLVTLLSVNRDIFQRIGPTSETRRSGRFNDEETAEVWRNLCKTVVVPNNIRVCEIIEKNIHLIKDHSQEKQYFDFLTHAYAYQVFQETTYEAYALFTFPDGFLESVVIQRDELVESFNKTYGINKKRWYQWPFFTR</sequence>
<evidence type="ECO:0008006" key="4">
    <source>
        <dbReference type="Google" id="ProtNLM"/>
    </source>
</evidence>
<keyword evidence="1" id="KW-1133">Transmembrane helix</keyword>
<dbReference type="RefSeq" id="WP_193955389.1">
    <property type="nucleotide sequence ID" value="NZ_JADEYS010000033.1"/>
</dbReference>
<accession>A0A8J7FIL6</accession>
<dbReference type="AlphaFoldDB" id="A0A8J7FIL6"/>
<feature type="transmembrane region" description="Helical" evidence="1">
    <location>
        <begin position="6"/>
        <end position="26"/>
    </location>
</feature>
<name>A0A8J7FIL6_9GAMM</name>
<protein>
    <recommendedName>
        <fullName evidence="4">DUF4760 domain-containing protein</fullName>
    </recommendedName>
</protein>
<dbReference type="EMBL" id="JADEYS010000033">
    <property type="protein sequence ID" value="MBE9399696.1"/>
    <property type="molecule type" value="Genomic_DNA"/>
</dbReference>
<keyword evidence="1" id="KW-0812">Transmembrane</keyword>
<organism evidence="2 3">
    <name type="scientific">Pontibacterium sinense</name>
    <dbReference type="NCBI Taxonomy" id="2781979"/>
    <lineage>
        <taxon>Bacteria</taxon>
        <taxon>Pseudomonadati</taxon>
        <taxon>Pseudomonadota</taxon>
        <taxon>Gammaproteobacteria</taxon>
        <taxon>Oceanospirillales</taxon>
        <taxon>Oceanospirillaceae</taxon>
        <taxon>Pontibacterium</taxon>
    </lineage>
</organism>
<keyword evidence="3" id="KW-1185">Reference proteome</keyword>